<dbReference type="CDD" id="cd04196">
    <property type="entry name" value="GT_2_like_d"/>
    <property type="match status" value="1"/>
</dbReference>
<dbReference type="PANTHER" id="PTHR43685">
    <property type="entry name" value="GLYCOSYLTRANSFERASE"/>
    <property type="match status" value="1"/>
</dbReference>
<gene>
    <name evidence="2" type="ORF">GCM10022278_15400</name>
</gene>
<dbReference type="Gene3D" id="3.90.550.10">
    <property type="entry name" value="Spore Coat Polysaccharide Biosynthesis Protein SpsA, Chain A"/>
    <property type="match status" value="1"/>
</dbReference>
<dbReference type="RefSeq" id="WP_344804974.1">
    <property type="nucleotide sequence ID" value="NZ_BAABBO010000007.1"/>
</dbReference>
<dbReference type="EMBL" id="BAABBO010000007">
    <property type="protein sequence ID" value="GAA3957814.1"/>
    <property type="molecule type" value="Genomic_DNA"/>
</dbReference>
<evidence type="ECO:0000313" key="3">
    <source>
        <dbReference type="Proteomes" id="UP001501337"/>
    </source>
</evidence>
<evidence type="ECO:0000259" key="1">
    <source>
        <dbReference type="Pfam" id="PF00535"/>
    </source>
</evidence>
<dbReference type="Pfam" id="PF00535">
    <property type="entry name" value="Glycos_transf_2"/>
    <property type="match status" value="1"/>
</dbReference>
<dbReference type="InterPro" id="IPR050834">
    <property type="entry name" value="Glycosyltransf_2"/>
</dbReference>
<name>A0ABP7P0Y4_9GAMM</name>
<proteinExistence type="predicted"/>
<dbReference type="InterPro" id="IPR029044">
    <property type="entry name" value="Nucleotide-diphossugar_trans"/>
</dbReference>
<reference evidence="3" key="1">
    <citation type="journal article" date="2019" name="Int. J. Syst. Evol. Microbiol.">
        <title>The Global Catalogue of Microorganisms (GCM) 10K type strain sequencing project: providing services to taxonomists for standard genome sequencing and annotation.</title>
        <authorList>
            <consortium name="The Broad Institute Genomics Platform"/>
            <consortium name="The Broad Institute Genome Sequencing Center for Infectious Disease"/>
            <person name="Wu L."/>
            <person name="Ma J."/>
        </authorList>
    </citation>
    <scope>NUCLEOTIDE SEQUENCE [LARGE SCALE GENOMIC DNA]</scope>
    <source>
        <strain evidence="3">JCM 17555</strain>
    </source>
</reference>
<evidence type="ECO:0000313" key="2">
    <source>
        <dbReference type="EMBL" id="GAA3957814.1"/>
    </source>
</evidence>
<protein>
    <recommendedName>
        <fullName evidence="1">Glycosyltransferase 2-like domain-containing protein</fullName>
    </recommendedName>
</protein>
<keyword evidence="3" id="KW-1185">Reference proteome</keyword>
<dbReference type="SUPFAM" id="SSF53448">
    <property type="entry name" value="Nucleotide-diphospho-sugar transferases"/>
    <property type="match status" value="1"/>
</dbReference>
<dbReference type="InterPro" id="IPR001173">
    <property type="entry name" value="Glyco_trans_2-like"/>
</dbReference>
<sequence>MSHTDTMKMTRELKPQIDILLPTYNGERYLECLLESLLAQSFRDWRLIIRDDCSTDCTPAILESFAVTHPEKVFLVRDAEGRLGVKKSLNVMAQHATANYVALCDQDDVWLPARLEHSLQELRLEEDVAGEGVPVLVHSDLQVVDQNLLEISASFWSFQRIEPAAMKALNVALTQNFVTGCTTLFNWPLLKKAFPCPQDAVVHDWWLALVAIAHGRVKTISAPLVQYRQHSENQIGAKEFSVGHWFSKAKDFQKMKADLFRTFTQADALAATLNPATEAFQLVASYASLRTGSAMKRKLAFSSGRYRKHGFARRVATIFVC</sequence>
<comment type="caution">
    <text evidence="2">The sequence shown here is derived from an EMBL/GenBank/DDBJ whole genome shotgun (WGS) entry which is preliminary data.</text>
</comment>
<feature type="domain" description="Glycosyltransferase 2-like" evidence="1">
    <location>
        <begin position="19"/>
        <end position="128"/>
    </location>
</feature>
<accession>A0ABP7P0Y4</accession>
<organism evidence="2 3">
    <name type="scientific">Allohahella marinimesophila</name>
    <dbReference type="NCBI Taxonomy" id="1054972"/>
    <lineage>
        <taxon>Bacteria</taxon>
        <taxon>Pseudomonadati</taxon>
        <taxon>Pseudomonadota</taxon>
        <taxon>Gammaproteobacteria</taxon>
        <taxon>Oceanospirillales</taxon>
        <taxon>Hahellaceae</taxon>
        <taxon>Allohahella</taxon>
    </lineage>
</organism>
<dbReference type="PANTHER" id="PTHR43685:SF11">
    <property type="entry name" value="GLYCOSYLTRANSFERASE TAGX-RELATED"/>
    <property type="match status" value="1"/>
</dbReference>
<dbReference type="Proteomes" id="UP001501337">
    <property type="component" value="Unassembled WGS sequence"/>
</dbReference>